<dbReference type="InterPro" id="IPR013325">
    <property type="entry name" value="RNA_pol_sigma_r2"/>
</dbReference>
<keyword evidence="4" id="KW-0804">Transcription</keyword>
<evidence type="ECO:0000313" key="7">
    <source>
        <dbReference type="EMBL" id="SHI82609.1"/>
    </source>
</evidence>
<dbReference type="SUPFAM" id="SSF88946">
    <property type="entry name" value="Sigma2 domain of RNA polymerase sigma factors"/>
    <property type="match status" value="1"/>
</dbReference>
<dbReference type="Gene3D" id="1.10.10.10">
    <property type="entry name" value="Winged helix-like DNA-binding domain superfamily/Winged helix DNA-binding domain"/>
    <property type="match status" value="1"/>
</dbReference>
<dbReference type="InterPro" id="IPR039425">
    <property type="entry name" value="RNA_pol_sigma-70-like"/>
</dbReference>
<dbReference type="SUPFAM" id="SSF88659">
    <property type="entry name" value="Sigma3 and sigma4 domains of RNA polymerase sigma factors"/>
    <property type="match status" value="1"/>
</dbReference>
<keyword evidence="2" id="KW-0805">Transcription regulation</keyword>
<feature type="domain" description="RNA polymerase sigma-70 region 2" evidence="5">
    <location>
        <begin position="57"/>
        <end position="109"/>
    </location>
</feature>
<dbReference type="InterPro" id="IPR007627">
    <property type="entry name" value="RNA_pol_sigma70_r2"/>
</dbReference>
<reference evidence="7 8" key="1">
    <citation type="submission" date="2016-11" db="EMBL/GenBank/DDBJ databases">
        <authorList>
            <person name="Jaros S."/>
            <person name="Januszkiewicz K."/>
            <person name="Wedrychowicz H."/>
        </authorList>
    </citation>
    <scope>NUCLEOTIDE SEQUENCE [LARGE SCALE GENOMIC DNA]</scope>
    <source>
        <strain evidence="7 8">DSM 18772</strain>
    </source>
</reference>
<dbReference type="InterPro" id="IPR014284">
    <property type="entry name" value="RNA_pol_sigma-70_dom"/>
</dbReference>
<dbReference type="GO" id="GO:0016987">
    <property type="term" value="F:sigma factor activity"/>
    <property type="evidence" value="ECO:0007669"/>
    <property type="project" value="UniProtKB-KW"/>
</dbReference>
<dbReference type="STRING" id="1123071.SAMN02745181_0985"/>
<dbReference type="EMBL" id="FQYR01000002">
    <property type="protein sequence ID" value="SHI82609.1"/>
    <property type="molecule type" value="Genomic_DNA"/>
</dbReference>
<evidence type="ECO:0000256" key="2">
    <source>
        <dbReference type="ARBA" id="ARBA00023015"/>
    </source>
</evidence>
<dbReference type="AlphaFoldDB" id="A0A1M6EB75"/>
<dbReference type="NCBIfam" id="TIGR02937">
    <property type="entry name" value="sigma70-ECF"/>
    <property type="match status" value="1"/>
</dbReference>
<dbReference type="InterPro" id="IPR013249">
    <property type="entry name" value="RNA_pol_sigma70_r4_t2"/>
</dbReference>
<organism evidence="7 8">
    <name type="scientific">Rubritalea squalenifaciens DSM 18772</name>
    <dbReference type="NCBI Taxonomy" id="1123071"/>
    <lineage>
        <taxon>Bacteria</taxon>
        <taxon>Pseudomonadati</taxon>
        <taxon>Verrucomicrobiota</taxon>
        <taxon>Verrucomicrobiia</taxon>
        <taxon>Verrucomicrobiales</taxon>
        <taxon>Rubritaleaceae</taxon>
        <taxon>Rubritalea</taxon>
    </lineage>
</organism>
<keyword evidence="8" id="KW-1185">Reference proteome</keyword>
<comment type="similarity">
    <text evidence="1">Belongs to the sigma-70 factor family. ECF subfamily.</text>
</comment>
<dbReference type="Gene3D" id="1.10.1740.10">
    <property type="match status" value="1"/>
</dbReference>
<dbReference type="Pfam" id="PF08281">
    <property type="entry name" value="Sigma70_r4_2"/>
    <property type="match status" value="1"/>
</dbReference>
<gene>
    <name evidence="7" type="ORF">SAMN02745181_0985</name>
</gene>
<feature type="domain" description="RNA polymerase sigma factor 70 region 4 type 2" evidence="6">
    <location>
        <begin position="154"/>
        <end position="205"/>
    </location>
</feature>
<accession>A0A1M6EB75</accession>
<proteinExistence type="inferred from homology"/>
<evidence type="ECO:0000259" key="5">
    <source>
        <dbReference type="Pfam" id="PF04542"/>
    </source>
</evidence>
<dbReference type="PANTHER" id="PTHR43133">
    <property type="entry name" value="RNA POLYMERASE ECF-TYPE SIGMA FACTO"/>
    <property type="match status" value="1"/>
</dbReference>
<dbReference type="Proteomes" id="UP000184510">
    <property type="component" value="Unassembled WGS sequence"/>
</dbReference>
<dbReference type="GO" id="GO:0006352">
    <property type="term" value="P:DNA-templated transcription initiation"/>
    <property type="evidence" value="ECO:0007669"/>
    <property type="project" value="InterPro"/>
</dbReference>
<dbReference type="InterPro" id="IPR036388">
    <property type="entry name" value="WH-like_DNA-bd_sf"/>
</dbReference>
<evidence type="ECO:0000259" key="6">
    <source>
        <dbReference type="Pfam" id="PF08281"/>
    </source>
</evidence>
<sequence length="220" mass="25389">MLAEFPAKCVTEEKFKLDQKKCKFLNYLFRSSDCLIVMGLFSSINSNDDVLVTQLAAHQSELLVYIQSLMPGDSGAHDVQQRTNLVIWKKRAQFRKGSDFRAWAFSIAYWEVKAYRKECSRKSWLVVDDTLVDKLTRTMSETVTENPMKELRTDLELCIQKLEVGDQELVTHRYYSDKPLKDYAEEVGRPVASVKMSLCRIRAALKRCIEYRRAVNPAGS</sequence>
<evidence type="ECO:0000313" key="8">
    <source>
        <dbReference type="Proteomes" id="UP000184510"/>
    </source>
</evidence>
<name>A0A1M6EB75_9BACT</name>
<dbReference type="Pfam" id="PF04542">
    <property type="entry name" value="Sigma70_r2"/>
    <property type="match status" value="1"/>
</dbReference>
<dbReference type="InterPro" id="IPR013324">
    <property type="entry name" value="RNA_pol_sigma_r3/r4-like"/>
</dbReference>
<evidence type="ECO:0000256" key="3">
    <source>
        <dbReference type="ARBA" id="ARBA00023082"/>
    </source>
</evidence>
<protein>
    <submittedName>
        <fullName evidence="7">RNA polymerase sigma-70 factor, ECF subfamily</fullName>
    </submittedName>
</protein>
<evidence type="ECO:0000256" key="4">
    <source>
        <dbReference type="ARBA" id="ARBA00023163"/>
    </source>
</evidence>
<dbReference type="GO" id="GO:0003677">
    <property type="term" value="F:DNA binding"/>
    <property type="evidence" value="ECO:0007669"/>
    <property type="project" value="InterPro"/>
</dbReference>
<evidence type="ECO:0000256" key="1">
    <source>
        <dbReference type="ARBA" id="ARBA00010641"/>
    </source>
</evidence>
<dbReference type="InParanoid" id="A0A1M6EB75"/>
<dbReference type="PANTHER" id="PTHR43133:SF51">
    <property type="entry name" value="RNA POLYMERASE SIGMA FACTOR"/>
    <property type="match status" value="1"/>
</dbReference>
<keyword evidence="3" id="KW-0731">Sigma factor</keyword>